<keyword evidence="3" id="KW-0378">Hydrolase</keyword>
<dbReference type="Gene3D" id="2.40.10.10">
    <property type="entry name" value="Trypsin-like serine proteases"/>
    <property type="match status" value="1"/>
</dbReference>
<dbReference type="SMR" id="B4JUN5"/>
<organism evidence="6">
    <name type="scientific">Drosophila grimshawi</name>
    <name type="common">Hawaiian fruit fly</name>
    <name type="synonym">Idiomyia grimshawi</name>
    <dbReference type="NCBI Taxonomy" id="7222"/>
    <lineage>
        <taxon>Eukaryota</taxon>
        <taxon>Metazoa</taxon>
        <taxon>Ecdysozoa</taxon>
        <taxon>Arthropoda</taxon>
        <taxon>Hexapoda</taxon>
        <taxon>Insecta</taxon>
        <taxon>Pterygota</taxon>
        <taxon>Neoptera</taxon>
        <taxon>Endopterygota</taxon>
        <taxon>Diptera</taxon>
        <taxon>Brachycera</taxon>
        <taxon>Muscomorpha</taxon>
        <taxon>Ephydroidea</taxon>
        <taxon>Drosophilidae</taxon>
        <taxon>Drosophila</taxon>
        <taxon>Hawaiian Drosophila</taxon>
    </lineage>
</organism>
<keyword evidence="6" id="KW-1185">Reference proteome</keyword>
<dbReference type="Pfam" id="PF00089">
    <property type="entry name" value="Trypsin"/>
    <property type="match status" value="1"/>
</dbReference>
<dbReference type="PRINTS" id="PR00722">
    <property type="entry name" value="CHYMOTRYPSIN"/>
</dbReference>
<evidence type="ECO:0000259" key="4">
    <source>
        <dbReference type="PROSITE" id="PS50240"/>
    </source>
</evidence>
<dbReference type="InterPro" id="IPR009003">
    <property type="entry name" value="Peptidase_S1_PA"/>
</dbReference>
<dbReference type="AlphaFoldDB" id="B4JUN5"/>
<keyword evidence="1" id="KW-1015">Disulfide bond</keyword>
<dbReference type="STRING" id="7222.B4JUN5"/>
<dbReference type="GO" id="GO:0004252">
    <property type="term" value="F:serine-type endopeptidase activity"/>
    <property type="evidence" value="ECO:0007669"/>
    <property type="project" value="InterPro"/>
</dbReference>
<dbReference type="MEROPS" id="S01.A69"/>
<dbReference type="SUPFAM" id="SSF50494">
    <property type="entry name" value="Trypsin-like serine proteases"/>
    <property type="match status" value="1"/>
</dbReference>
<dbReference type="FunFam" id="2.40.10.10:FF:000068">
    <property type="entry name" value="transmembrane protease serine 2"/>
    <property type="match status" value="1"/>
</dbReference>
<dbReference type="CDD" id="cd00190">
    <property type="entry name" value="Tryp_SPc"/>
    <property type="match status" value="1"/>
</dbReference>
<protein>
    <submittedName>
        <fullName evidence="5">GH17321</fullName>
    </submittedName>
</protein>
<dbReference type="InterPro" id="IPR018114">
    <property type="entry name" value="TRYPSIN_HIS"/>
</dbReference>
<keyword evidence="3" id="KW-0720">Serine protease</keyword>
<dbReference type="PROSITE" id="PS00135">
    <property type="entry name" value="TRYPSIN_SER"/>
    <property type="match status" value="1"/>
</dbReference>
<dbReference type="InterPro" id="IPR001254">
    <property type="entry name" value="Trypsin_dom"/>
</dbReference>
<dbReference type="InterPro" id="IPR043504">
    <property type="entry name" value="Peptidase_S1_PA_chymotrypsin"/>
</dbReference>
<dbReference type="OMA" id="TMENDEC"/>
<dbReference type="HOGENOM" id="CLU_006842_7_4_1"/>
<dbReference type="Proteomes" id="UP000001070">
    <property type="component" value="Unassembled WGS sequence"/>
</dbReference>
<dbReference type="EMBL" id="CH916374">
    <property type="protein sequence ID" value="EDV91205.1"/>
    <property type="molecule type" value="Genomic_DNA"/>
</dbReference>
<dbReference type="FunCoup" id="B4JUN5">
    <property type="interactions" value="13"/>
</dbReference>
<accession>B4JUN5</accession>
<dbReference type="eggNOG" id="KOG3627">
    <property type="taxonomic scope" value="Eukaryota"/>
</dbReference>
<evidence type="ECO:0000313" key="5">
    <source>
        <dbReference type="EMBL" id="EDV91205.1"/>
    </source>
</evidence>
<comment type="similarity">
    <text evidence="2">Belongs to the peptidase S1 family. CLIP subfamily.</text>
</comment>
<evidence type="ECO:0000256" key="1">
    <source>
        <dbReference type="ARBA" id="ARBA00023157"/>
    </source>
</evidence>
<name>B4JUN5_DROGR</name>
<dbReference type="SMART" id="SM00020">
    <property type="entry name" value="Tryp_SPc"/>
    <property type="match status" value="1"/>
</dbReference>
<sequence length="246" mass="28377">MTSTNTSSTQKIPIRYPFMVSIQIIENGKYKHLCGGTILNKYFVITAAHCTLLPQQLYAKNLFVIGGSNMLYDRKSIRFRVRELKRHPKFQPFHGNDIMLLQLTSAIPLDNLRFSAIDFRQSYRVDKDLHLILLGWGRTKVQTPKNIEVVHFRTMSNAKCFVNYKFKYLKNGDICANNTKGDRGACDGDSGGPLIDEQLNYLHGVLSYGRKPCVKGRIYVFTRMSEYIGWIKRQMGKMTVKKPIRR</sequence>
<keyword evidence="3" id="KW-0645">Protease</keyword>
<dbReference type="PROSITE" id="PS50240">
    <property type="entry name" value="TRYPSIN_DOM"/>
    <property type="match status" value="1"/>
</dbReference>
<dbReference type="OrthoDB" id="10059102at2759"/>
<dbReference type="InterPro" id="IPR051487">
    <property type="entry name" value="Ser/Thr_Proteases_Immune/Dev"/>
</dbReference>
<proteinExistence type="inferred from homology"/>
<evidence type="ECO:0000256" key="3">
    <source>
        <dbReference type="RuleBase" id="RU363034"/>
    </source>
</evidence>
<dbReference type="PANTHER" id="PTHR24256">
    <property type="entry name" value="TRYPTASE-RELATED"/>
    <property type="match status" value="1"/>
</dbReference>
<evidence type="ECO:0000256" key="2">
    <source>
        <dbReference type="ARBA" id="ARBA00024195"/>
    </source>
</evidence>
<reference evidence="5 6" key="1">
    <citation type="journal article" date="2007" name="Nature">
        <title>Evolution of genes and genomes on the Drosophila phylogeny.</title>
        <authorList>
            <consortium name="Drosophila 12 Genomes Consortium"/>
            <person name="Clark A.G."/>
            <person name="Eisen M.B."/>
            <person name="Smith D.R."/>
            <person name="Bergman C.M."/>
            <person name="Oliver B."/>
            <person name="Markow T.A."/>
            <person name="Kaufman T.C."/>
            <person name="Kellis M."/>
            <person name="Gelbart W."/>
            <person name="Iyer V.N."/>
            <person name="Pollard D.A."/>
            <person name="Sackton T.B."/>
            <person name="Larracuente A.M."/>
            <person name="Singh N.D."/>
            <person name="Abad J.P."/>
            <person name="Abt D.N."/>
            <person name="Adryan B."/>
            <person name="Aguade M."/>
            <person name="Akashi H."/>
            <person name="Anderson W.W."/>
            <person name="Aquadro C.F."/>
            <person name="Ardell D.H."/>
            <person name="Arguello R."/>
            <person name="Artieri C.G."/>
            <person name="Barbash D.A."/>
            <person name="Barker D."/>
            <person name="Barsanti P."/>
            <person name="Batterham P."/>
            <person name="Batzoglou S."/>
            <person name="Begun D."/>
            <person name="Bhutkar A."/>
            <person name="Blanco E."/>
            <person name="Bosak S.A."/>
            <person name="Bradley R.K."/>
            <person name="Brand A.D."/>
            <person name="Brent M.R."/>
            <person name="Brooks A.N."/>
            <person name="Brown R.H."/>
            <person name="Butlin R.K."/>
            <person name="Caggese C."/>
            <person name="Calvi B.R."/>
            <person name="Bernardo de Carvalho A."/>
            <person name="Caspi A."/>
            <person name="Castrezana S."/>
            <person name="Celniker S.E."/>
            <person name="Chang J.L."/>
            <person name="Chapple C."/>
            <person name="Chatterji S."/>
            <person name="Chinwalla A."/>
            <person name="Civetta A."/>
            <person name="Clifton S.W."/>
            <person name="Comeron J.M."/>
            <person name="Costello J.C."/>
            <person name="Coyne J.A."/>
            <person name="Daub J."/>
            <person name="David R.G."/>
            <person name="Delcher A.L."/>
            <person name="Delehaunty K."/>
            <person name="Do C.B."/>
            <person name="Ebling H."/>
            <person name="Edwards K."/>
            <person name="Eickbush T."/>
            <person name="Evans J.D."/>
            <person name="Filipski A."/>
            <person name="Findeiss S."/>
            <person name="Freyhult E."/>
            <person name="Fulton L."/>
            <person name="Fulton R."/>
            <person name="Garcia A.C."/>
            <person name="Gardiner A."/>
            <person name="Garfield D.A."/>
            <person name="Garvin B.E."/>
            <person name="Gibson G."/>
            <person name="Gilbert D."/>
            <person name="Gnerre S."/>
            <person name="Godfrey J."/>
            <person name="Good R."/>
            <person name="Gotea V."/>
            <person name="Gravely B."/>
            <person name="Greenberg A.J."/>
            <person name="Griffiths-Jones S."/>
            <person name="Gross S."/>
            <person name="Guigo R."/>
            <person name="Gustafson E.A."/>
            <person name="Haerty W."/>
            <person name="Hahn M.W."/>
            <person name="Halligan D.L."/>
            <person name="Halpern A.L."/>
            <person name="Halter G.M."/>
            <person name="Han M.V."/>
            <person name="Heger A."/>
            <person name="Hillier L."/>
            <person name="Hinrichs A.S."/>
            <person name="Holmes I."/>
            <person name="Hoskins R.A."/>
            <person name="Hubisz M.J."/>
            <person name="Hultmark D."/>
            <person name="Huntley M.A."/>
            <person name="Jaffe D.B."/>
            <person name="Jagadeeshan S."/>
            <person name="Jeck W.R."/>
            <person name="Johnson J."/>
            <person name="Jones C.D."/>
            <person name="Jordan W.C."/>
            <person name="Karpen G.H."/>
            <person name="Kataoka E."/>
            <person name="Keightley P.D."/>
            <person name="Kheradpour P."/>
            <person name="Kirkness E.F."/>
            <person name="Koerich L.B."/>
            <person name="Kristiansen K."/>
            <person name="Kudrna D."/>
            <person name="Kulathinal R.J."/>
            <person name="Kumar S."/>
            <person name="Kwok R."/>
            <person name="Lander E."/>
            <person name="Langley C.H."/>
            <person name="Lapoint R."/>
            <person name="Lazzaro B.P."/>
            <person name="Lee S.J."/>
            <person name="Levesque L."/>
            <person name="Li R."/>
            <person name="Lin C.F."/>
            <person name="Lin M.F."/>
            <person name="Lindblad-Toh K."/>
            <person name="Llopart A."/>
            <person name="Long M."/>
            <person name="Low L."/>
            <person name="Lozovsky E."/>
            <person name="Lu J."/>
            <person name="Luo M."/>
            <person name="Machado C.A."/>
            <person name="Makalowski W."/>
            <person name="Marzo M."/>
            <person name="Matsuda M."/>
            <person name="Matzkin L."/>
            <person name="McAllister B."/>
            <person name="McBride C.S."/>
            <person name="McKernan B."/>
            <person name="McKernan K."/>
            <person name="Mendez-Lago M."/>
            <person name="Minx P."/>
            <person name="Mollenhauer M.U."/>
            <person name="Montooth K."/>
            <person name="Mount S.M."/>
            <person name="Mu X."/>
            <person name="Myers E."/>
            <person name="Negre B."/>
            <person name="Newfeld S."/>
            <person name="Nielsen R."/>
            <person name="Noor M.A."/>
            <person name="O'Grady P."/>
            <person name="Pachter L."/>
            <person name="Papaceit M."/>
            <person name="Parisi M.J."/>
            <person name="Parisi M."/>
            <person name="Parts L."/>
            <person name="Pedersen J.S."/>
            <person name="Pesole G."/>
            <person name="Phillippy A.M."/>
            <person name="Ponting C.P."/>
            <person name="Pop M."/>
            <person name="Porcelli D."/>
            <person name="Powell J.R."/>
            <person name="Prohaska S."/>
            <person name="Pruitt K."/>
            <person name="Puig M."/>
            <person name="Quesneville H."/>
            <person name="Ram K.R."/>
            <person name="Rand D."/>
            <person name="Rasmussen M.D."/>
            <person name="Reed L.K."/>
            <person name="Reenan R."/>
            <person name="Reily A."/>
            <person name="Remington K.A."/>
            <person name="Rieger T.T."/>
            <person name="Ritchie M.G."/>
            <person name="Robin C."/>
            <person name="Rogers Y.H."/>
            <person name="Rohde C."/>
            <person name="Rozas J."/>
            <person name="Rubenfield M.J."/>
            <person name="Ruiz A."/>
            <person name="Russo S."/>
            <person name="Salzberg S.L."/>
            <person name="Sanchez-Gracia A."/>
            <person name="Saranga D.J."/>
            <person name="Sato H."/>
            <person name="Schaeffer S.W."/>
            <person name="Schatz M.C."/>
            <person name="Schlenke T."/>
            <person name="Schwartz R."/>
            <person name="Segarra C."/>
            <person name="Singh R.S."/>
            <person name="Sirot L."/>
            <person name="Sirota M."/>
            <person name="Sisneros N.B."/>
            <person name="Smith C.D."/>
            <person name="Smith T.F."/>
            <person name="Spieth J."/>
            <person name="Stage D.E."/>
            <person name="Stark A."/>
            <person name="Stephan W."/>
            <person name="Strausberg R.L."/>
            <person name="Strempel S."/>
            <person name="Sturgill D."/>
            <person name="Sutton G."/>
            <person name="Sutton G.G."/>
            <person name="Tao W."/>
            <person name="Teichmann S."/>
            <person name="Tobari Y.N."/>
            <person name="Tomimura Y."/>
            <person name="Tsolas J.M."/>
            <person name="Valente V.L."/>
            <person name="Venter E."/>
            <person name="Venter J.C."/>
            <person name="Vicario S."/>
            <person name="Vieira F.G."/>
            <person name="Vilella A.J."/>
            <person name="Villasante A."/>
            <person name="Walenz B."/>
            <person name="Wang J."/>
            <person name="Wasserman M."/>
            <person name="Watts T."/>
            <person name="Wilson D."/>
            <person name="Wilson R.K."/>
            <person name="Wing R.A."/>
            <person name="Wolfner M.F."/>
            <person name="Wong A."/>
            <person name="Wong G.K."/>
            <person name="Wu C.I."/>
            <person name="Wu G."/>
            <person name="Yamamoto D."/>
            <person name="Yang H.P."/>
            <person name="Yang S.P."/>
            <person name="Yorke J.A."/>
            <person name="Yoshida K."/>
            <person name="Zdobnov E."/>
            <person name="Zhang P."/>
            <person name="Zhang Y."/>
            <person name="Zimin A.V."/>
            <person name="Baldwin J."/>
            <person name="Abdouelleil A."/>
            <person name="Abdulkadir J."/>
            <person name="Abebe A."/>
            <person name="Abera B."/>
            <person name="Abreu J."/>
            <person name="Acer S.C."/>
            <person name="Aftuck L."/>
            <person name="Alexander A."/>
            <person name="An P."/>
            <person name="Anderson E."/>
            <person name="Anderson S."/>
            <person name="Arachi H."/>
            <person name="Azer M."/>
            <person name="Bachantsang P."/>
            <person name="Barry A."/>
            <person name="Bayul T."/>
            <person name="Berlin A."/>
            <person name="Bessette D."/>
            <person name="Bloom T."/>
            <person name="Blye J."/>
            <person name="Boguslavskiy L."/>
            <person name="Bonnet C."/>
            <person name="Boukhgalter B."/>
            <person name="Bourzgui I."/>
            <person name="Brown A."/>
            <person name="Cahill P."/>
            <person name="Channer S."/>
            <person name="Cheshatsang Y."/>
            <person name="Chuda L."/>
            <person name="Citroen M."/>
            <person name="Collymore A."/>
            <person name="Cooke P."/>
            <person name="Costello M."/>
            <person name="D'Aco K."/>
            <person name="Daza R."/>
            <person name="De Haan G."/>
            <person name="DeGray S."/>
            <person name="DeMaso C."/>
            <person name="Dhargay N."/>
            <person name="Dooley K."/>
            <person name="Dooley E."/>
            <person name="Doricent M."/>
            <person name="Dorje P."/>
            <person name="Dorjee K."/>
            <person name="Dupes A."/>
            <person name="Elong R."/>
            <person name="Falk J."/>
            <person name="Farina A."/>
            <person name="Faro S."/>
            <person name="Ferguson D."/>
            <person name="Fisher S."/>
            <person name="Foley C.D."/>
            <person name="Franke A."/>
            <person name="Friedrich D."/>
            <person name="Gadbois L."/>
            <person name="Gearin G."/>
            <person name="Gearin C.R."/>
            <person name="Giannoukos G."/>
            <person name="Goode T."/>
            <person name="Graham J."/>
            <person name="Grandbois E."/>
            <person name="Grewal S."/>
            <person name="Gyaltsen K."/>
            <person name="Hafez N."/>
            <person name="Hagos B."/>
            <person name="Hall J."/>
            <person name="Henson C."/>
            <person name="Hollinger A."/>
            <person name="Honan T."/>
            <person name="Huard M.D."/>
            <person name="Hughes L."/>
            <person name="Hurhula B."/>
            <person name="Husby M.E."/>
            <person name="Kamat A."/>
            <person name="Kanga B."/>
            <person name="Kashin S."/>
            <person name="Khazanovich D."/>
            <person name="Kisner P."/>
            <person name="Lance K."/>
            <person name="Lara M."/>
            <person name="Lee W."/>
            <person name="Lennon N."/>
            <person name="Letendre F."/>
            <person name="LeVine R."/>
            <person name="Lipovsky A."/>
            <person name="Liu X."/>
            <person name="Liu J."/>
            <person name="Liu S."/>
            <person name="Lokyitsang T."/>
            <person name="Lokyitsang Y."/>
            <person name="Lubonja R."/>
            <person name="Lui A."/>
            <person name="MacDonald P."/>
            <person name="Magnisalis V."/>
            <person name="Maru K."/>
            <person name="Matthews C."/>
            <person name="McCusker W."/>
            <person name="McDonough S."/>
            <person name="Mehta T."/>
            <person name="Meldrim J."/>
            <person name="Meneus L."/>
            <person name="Mihai O."/>
            <person name="Mihalev A."/>
            <person name="Mihova T."/>
            <person name="Mittelman R."/>
            <person name="Mlenga V."/>
            <person name="Montmayeur A."/>
            <person name="Mulrain L."/>
            <person name="Navidi A."/>
            <person name="Naylor J."/>
            <person name="Negash T."/>
            <person name="Nguyen T."/>
            <person name="Nguyen N."/>
            <person name="Nicol R."/>
            <person name="Norbu C."/>
            <person name="Norbu N."/>
            <person name="Novod N."/>
            <person name="O'Neill B."/>
            <person name="Osman S."/>
            <person name="Markiewicz E."/>
            <person name="Oyono O.L."/>
            <person name="Patti C."/>
            <person name="Phunkhang P."/>
            <person name="Pierre F."/>
            <person name="Priest M."/>
            <person name="Raghuraman S."/>
            <person name="Rege F."/>
            <person name="Reyes R."/>
            <person name="Rise C."/>
            <person name="Rogov P."/>
            <person name="Ross K."/>
            <person name="Ryan E."/>
            <person name="Settipalli S."/>
            <person name="Shea T."/>
            <person name="Sherpa N."/>
            <person name="Shi L."/>
            <person name="Shih D."/>
            <person name="Sparrow T."/>
            <person name="Spaulding J."/>
            <person name="Stalker J."/>
            <person name="Stange-Thomann N."/>
            <person name="Stavropoulos S."/>
            <person name="Stone C."/>
            <person name="Strader C."/>
            <person name="Tesfaye S."/>
            <person name="Thomson T."/>
            <person name="Thoulutsang Y."/>
            <person name="Thoulutsang D."/>
            <person name="Topham K."/>
            <person name="Topping I."/>
            <person name="Tsamla T."/>
            <person name="Vassiliev H."/>
            <person name="Vo A."/>
            <person name="Wangchuk T."/>
            <person name="Wangdi T."/>
            <person name="Weiand M."/>
            <person name="Wilkinson J."/>
            <person name="Wilson A."/>
            <person name="Yadav S."/>
            <person name="Young G."/>
            <person name="Yu Q."/>
            <person name="Zembek L."/>
            <person name="Zhong D."/>
            <person name="Zimmer A."/>
            <person name="Zwirko Z."/>
            <person name="Jaffe D.B."/>
            <person name="Alvarez P."/>
            <person name="Brockman W."/>
            <person name="Butler J."/>
            <person name="Chin C."/>
            <person name="Gnerre S."/>
            <person name="Grabherr M."/>
            <person name="Kleber M."/>
            <person name="Mauceli E."/>
            <person name="MacCallum I."/>
        </authorList>
    </citation>
    <scope>NUCLEOTIDE SEQUENCE [LARGE SCALE GENOMIC DNA]</scope>
    <source>
        <strain evidence="6">Tucson 15287-2541.00</strain>
    </source>
</reference>
<dbReference type="GO" id="GO:0006508">
    <property type="term" value="P:proteolysis"/>
    <property type="evidence" value="ECO:0007669"/>
    <property type="project" value="UniProtKB-KW"/>
</dbReference>
<gene>
    <name evidence="5" type="primary">Dgri\GH17321</name>
    <name evidence="5" type="ORF">Dgri_GH17321</name>
</gene>
<feature type="domain" description="Peptidase S1" evidence="4">
    <location>
        <begin position="16"/>
        <end position="236"/>
    </location>
</feature>
<evidence type="ECO:0000313" key="6">
    <source>
        <dbReference type="Proteomes" id="UP000001070"/>
    </source>
</evidence>
<dbReference type="InterPro" id="IPR001314">
    <property type="entry name" value="Peptidase_S1A"/>
</dbReference>
<dbReference type="PROSITE" id="PS00134">
    <property type="entry name" value="TRYPSIN_HIS"/>
    <property type="match status" value="1"/>
</dbReference>
<dbReference type="InParanoid" id="B4JUN5"/>
<dbReference type="InterPro" id="IPR033116">
    <property type="entry name" value="TRYPSIN_SER"/>
</dbReference>
<dbReference type="PhylomeDB" id="B4JUN5"/>